<proteinExistence type="predicted"/>
<dbReference type="Gene3D" id="3.30.70.330">
    <property type="match status" value="1"/>
</dbReference>
<evidence type="ECO:0008006" key="4">
    <source>
        <dbReference type="Google" id="ProtNLM"/>
    </source>
</evidence>
<dbReference type="STRING" id="3983.A0A2C9UZP2"/>
<evidence type="ECO:0000256" key="2">
    <source>
        <dbReference type="ARBA" id="ARBA00023274"/>
    </source>
</evidence>
<dbReference type="GO" id="GO:0003729">
    <property type="term" value="F:mRNA binding"/>
    <property type="evidence" value="ECO:0007669"/>
    <property type="project" value="UniProtKB-ARBA"/>
</dbReference>
<accession>A0A2C9UZP2</accession>
<dbReference type="InterPro" id="IPR012678">
    <property type="entry name" value="Ribosomal_uL23/eL15/eS24_sf"/>
</dbReference>
<dbReference type="GO" id="GO:0006412">
    <property type="term" value="P:translation"/>
    <property type="evidence" value="ECO:0007669"/>
    <property type="project" value="InterPro"/>
</dbReference>
<dbReference type="EMBL" id="CM004397">
    <property type="protein sequence ID" value="OAY37281.1"/>
    <property type="molecule type" value="Genomic_DNA"/>
</dbReference>
<protein>
    <recommendedName>
        <fullName evidence="4">Ribosomal protein L23</fullName>
    </recommendedName>
</protein>
<dbReference type="GO" id="GO:0003735">
    <property type="term" value="F:structural constituent of ribosome"/>
    <property type="evidence" value="ECO:0007669"/>
    <property type="project" value="InterPro"/>
</dbReference>
<keyword evidence="1" id="KW-0689">Ribosomal protein</keyword>
<evidence type="ECO:0000313" key="3">
    <source>
        <dbReference type="EMBL" id="OAY37281.1"/>
    </source>
</evidence>
<organism evidence="3">
    <name type="scientific">Manihot esculenta</name>
    <name type="common">Cassava</name>
    <name type="synonym">Jatropha manihot</name>
    <dbReference type="NCBI Taxonomy" id="3983"/>
    <lineage>
        <taxon>Eukaryota</taxon>
        <taxon>Viridiplantae</taxon>
        <taxon>Streptophyta</taxon>
        <taxon>Embryophyta</taxon>
        <taxon>Tracheophyta</taxon>
        <taxon>Spermatophyta</taxon>
        <taxon>Magnoliopsida</taxon>
        <taxon>eudicotyledons</taxon>
        <taxon>Gunneridae</taxon>
        <taxon>Pentapetalae</taxon>
        <taxon>rosids</taxon>
        <taxon>fabids</taxon>
        <taxon>Malpighiales</taxon>
        <taxon>Euphorbiaceae</taxon>
        <taxon>Crotonoideae</taxon>
        <taxon>Manihoteae</taxon>
        <taxon>Manihot</taxon>
    </lineage>
</organism>
<sequence length="37" mass="4301">MDGIKYAVFTDKSIRLLGKNQYTFNVELGSTRTEQIY</sequence>
<dbReference type="GO" id="GO:0005840">
    <property type="term" value="C:ribosome"/>
    <property type="evidence" value="ECO:0007669"/>
    <property type="project" value="UniProtKB-KW"/>
</dbReference>
<dbReference type="GO" id="GO:1990904">
    <property type="term" value="C:ribonucleoprotein complex"/>
    <property type="evidence" value="ECO:0007669"/>
    <property type="project" value="UniProtKB-KW"/>
</dbReference>
<dbReference type="InterPro" id="IPR012677">
    <property type="entry name" value="Nucleotide-bd_a/b_plait_sf"/>
</dbReference>
<evidence type="ECO:0000256" key="1">
    <source>
        <dbReference type="ARBA" id="ARBA00022980"/>
    </source>
</evidence>
<keyword evidence="2" id="KW-0687">Ribonucleoprotein</keyword>
<reference evidence="3" key="1">
    <citation type="submission" date="2016-02" db="EMBL/GenBank/DDBJ databases">
        <title>WGS assembly of Manihot esculenta.</title>
        <authorList>
            <person name="Bredeson J.V."/>
            <person name="Prochnik S.E."/>
            <person name="Lyons J.B."/>
            <person name="Schmutz J."/>
            <person name="Grimwood J."/>
            <person name="Vrebalov J."/>
            <person name="Bart R.S."/>
            <person name="Amuge T."/>
            <person name="Ferguson M.E."/>
            <person name="Green R."/>
            <person name="Putnam N."/>
            <person name="Stites J."/>
            <person name="Rounsley S."/>
            <person name="Rokhsar D.S."/>
        </authorList>
    </citation>
    <scope>NUCLEOTIDE SEQUENCE [LARGE SCALE GENOMIC DNA]</scope>
    <source>
        <tissue evidence="3">Leaf</tissue>
    </source>
</reference>
<name>A0A2C9UZP2_MANES</name>
<gene>
    <name evidence="3" type="ORF">MANES_11G088900</name>
</gene>
<dbReference type="AlphaFoldDB" id="A0A2C9UZP2"/>
<dbReference type="SUPFAM" id="SSF54189">
    <property type="entry name" value="Ribosomal proteins S24e, L23 and L15e"/>
    <property type="match status" value="1"/>
</dbReference>